<gene>
    <name evidence="2" type="ORF">GCK72_026240</name>
</gene>
<name>A0A6A5G4W0_CAERE</name>
<dbReference type="FunFam" id="2.10.25.10:FF:000082">
    <property type="entry name" value="Laminin subunit alpha 1"/>
    <property type="match status" value="1"/>
</dbReference>
<dbReference type="AlphaFoldDB" id="A0A6A5G4W0"/>
<evidence type="ECO:0000259" key="1">
    <source>
        <dbReference type="Pfam" id="PF00053"/>
    </source>
</evidence>
<feature type="domain" description="Laminin EGF-like" evidence="1">
    <location>
        <begin position="21"/>
        <end position="63"/>
    </location>
</feature>
<dbReference type="SUPFAM" id="SSF57196">
    <property type="entry name" value="EGF/Laminin"/>
    <property type="match status" value="1"/>
</dbReference>
<dbReference type="CDD" id="cd00055">
    <property type="entry name" value="EGF_Lam"/>
    <property type="match status" value="1"/>
</dbReference>
<reference evidence="2 3" key="1">
    <citation type="submission" date="2019-12" db="EMBL/GenBank/DDBJ databases">
        <title>Chromosome-level assembly of the Caenorhabditis remanei genome.</title>
        <authorList>
            <person name="Teterina A.A."/>
            <person name="Willis J.H."/>
            <person name="Phillips P.C."/>
        </authorList>
    </citation>
    <scope>NUCLEOTIDE SEQUENCE [LARGE SCALE GENOMIC DNA]</scope>
    <source>
        <strain evidence="2 3">PX506</strain>
        <tissue evidence="2">Whole organism</tissue>
    </source>
</reference>
<evidence type="ECO:0000313" key="2">
    <source>
        <dbReference type="EMBL" id="KAF1749771.1"/>
    </source>
</evidence>
<accession>A0A6A5G4W0</accession>
<proteinExistence type="predicted"/>
<organism evidence="2 3">
    <name type="scientific">Caenorhabditis remanei</name>
    <name type="common">Caenorhabditis vulgaris</name>
    <dbReference type="NCBI Taxonomy" id="31234"/>
    <lineage>
        <taxon>Eukaryota</taxon>
        <taxon>Metazoa</taxon>
        <taxon>Ecdysozoa</taxon>
        <taxon>Nematoda</taxon>
        <taxon>Chromadorea</taxon>
        <taxon>Rhabditida</taxon>
        <taxon>Rhabditina</taxon>
        <taxon>Rhabditomorpha</taxon>
        <taxon>Rhabditoidea</taxon>
        <taxon>Rhabditidae</taxon>
        <taxon>Peloderinae</taxon>
        <taxon>Caenorhabditis</taxon>
    </lineage>
</organism>
<dbReference type="EMBL" id="WUAV01000006">
    <property type="protein sequence ID" value="KAF1749771.1"/>
    <property type="molecule type" value="Genomic_DNA"/>
</dbReference>
<dbReference type="KEGG" id="crq:GCK72_026240"/>
<dbReference type="InterPro" id="IPR002049">
    <property type="entry name" value="LE_dom"/>
</dbReference>
<protein>
    <recommendedName>
        <fullName evidence="1">Laminin EGF-like domain-containing protein</fullName>
    </recommendedName>
</protein>
<dbReference type="CTD" id="78778089"/>
<comment type="caution">
    <text evidence="2">The sequence shown here is derived from an EMBL/GenBank/DDBJ whole genome shotgun (WGS) entry which is preliminary data.</text>
</comment>
<sequence>MEDNASADQMLLEKPTVCKKCDCDAVGSLGNDYDKQFGQCVCREKGIHGRLCNQCEPVFWGFPAFCTCQCNDHTNICDQNSGVSTVVISLLDTIVIQDGYYGDPRLGVVIPCKTCPCSEGPIINMPTLVFSENPVTEEKDEANSLKTIRDHQQKLEELANGATVIEILICRWKEVVMLPLESVSTVFIIPRVLNVKIVLRVLRRCRIED</sequence>
<dbReference type="GeneID" id="78778089"/>
<dbReference type="Gene3D" id="2.10.25.10">
    <property type="entry name" value="Laminin"/>
    <property type="match status" value="1"/>
</dbReference>
<dbReference type="Proteomes" id="UP000483820">
    <property type="component" value="Chromosome X"/>
</dbReference>
<evidence type="ECO:0000313" key="3">
    <source>
        <dbReference type="Proteomes" id="UP000483820"/>
    </source>
</evidence>
<dbReference type="RefSeq" id="XP_053580327.1">
    <property type="nucleotide sequence ID" value="XM_053736761.1"/>
</dbReference>
<dbReference type="Pfam" id="PF00053">
    <property type="entry name" value="EGF_laminin"/>
    <property type="match status" value="1"/>
</dbReference>